<feature type="compositionally biased region" description="Basic residues" evidence="1">
    <location>
        <begin position="1"/>
        <end position="10"/>
    </location>
</feature>
<reference evidence="4" key="1">
    <citation type="submission" date="2025-08" db="UniProtKB">
        <authorList>
            <consortium name="RefSeq"/>
        </authorList>
    </citation>
    <scope>IDENTIFICATION</scope>
    <source>
        <tissue evidence="4">Muscle</tissue>
    </source>
</reference>
<feature type="domain" description="PDZ" evidence="2">
    <location>
        <begin position="486"/>
        <end position="577"/>
    </location>
</feature>
<dbReference type="Pfam" id="PF17820">
    <property type="entry name" value="PDZ_6"/>
    <property type="match status" value="1"/>
</dbReference>
<dbReference type="InterPro" id="IPR041489">
    <property type="entry name" value="PDZ_6"/>
</dbReference>
<evidence type="ECO:0000313" key="3">
    <source>
        <dbReference type="Proteomes" id="UP000694941"/>
    </source>
</evidence>
<dbReference type="SMART" id="SM00228">
    <property type="entry name" value="PDZ"/>
    <property type="match status" value="1"/>
</dbReference>
<dbReference type="PANTHER" id="PTHR12157">
    <property type="entry name" value="REGULATING SYNAPTIC MEMBRANE EXOCYTOSIS PROTEIN"/>
    <property type="match status" value="1"/>
</dbReference>
<dbReference type="PANTHER" id="PTHR12157:SF25">
    <property type="entry name" value="REGULATING SYNAPTIC MEMBRANE EXOCYTOSIS PROTEIN 3"/>
    <property type="match status" value="1"/>
</dbReference>
<dbReference type="Gene3D" id="2.30.42.10">
    <property type="match status" value="1"/>
</dbReference>
<protein>
    <submittedName>
        <fullName evidence="4">Regulating synaptic membrane exocytosis protein 2-like</fullName>
    </submittedName>
</protein>
<feature type="compositionally biased region" description="Low complexity" evidence="1">
    <location>
        <begin position="186"/>
        <end position="195"/>
    </location>
</feature>
<proteinExistence type="predicted"/>
<feature type="compositionally biased region" description="Basic and acidic residues" evidence="1">
    <location>
        <begin position="133"/>
        <end position="143"/>
    </location>
</feature>
<feature type="compositionally biased region" description="Basic residues" evidence="1">
    <location>
        <begin position="176"/>
        <end position="185"/>
    </location>
</feature>
<dbReference type="PROSITE" id="PS50106">
    <property type="entry name" value="PDZ"/>
    <property type="match status" value="1"/>
</dbReference>
<feature type="region of interest" description="Disordered" evidence="1">
    <location>
        <begin position="59"/>
        <end position="143"/>
    </location>
</feature>
<feature type="region of interest" description="Disordered" evidence="1">
    <location>
        <begin position="576"/>
        <end position="637"/>
    </location>
</feature>
<evidence type="ECO:0000259" key="2">
    <source>
        <dbReference type="PROSITE" id="PS50106"/>
    </source>
</evidence>
<evidence type="ECO:0000256" key="1">
    <source>
        <dbReference type="SAM" id="MobiDB-lite"/>
    </source>
</evidence>
<feature type="compositionally biased region" description="Polar residues" evidence="1">
    <location>
        <begin position="118"/>
        <end position="132"/>
    </location>
</feature>
<dbReference type="SUPFAM" id="SSF50156">
    <property type="entry name" value="PDZ domain-like"/>
    <property type="match status" value="1"/>
</dbReference>
<dbReference type="InterPro" id="IPR001478">
    <property type="entry name" value="PDZ"/>
</dbReference>
<organism evidence="3 4">
    <name type="scientific">Limulus polyphemus</name>
    <name type="common">Atlantic horseshoe crab</name>
    <dbReference type="NCBI Taxonomy" id="6850"/>
    <lineage>
        <taxon>Eukaryota</taxon>
        <taxon>Metazoa</taxon>
        <taxon>Ecdysozoa</taxon>
        <taxon>Arthropoda</taxon>
        <taxon>Chelicerata</taxon>
        <taxon>Merostomata</taxon>
        <taxon>Xiphosura</taxon>
        <taxon>Limulidae</taxon>
        <taxon>Limulus</taxon>
    </lineage>
</organism>
<gene>
    <name evidence="4" type="primary">LOC111083890</name>
</gene>
<dbReference type="Proteomes" id="UP000694941">
    <property type="component" value="Unplaced"/>
</dbReference>
<feature type="compositionally biased region" description="Basic and acidic residues" evidence="1">
    <location>
        <begin position="70"/>
        <end position="87"/>
    </location>
</feature>
<dbReference type="InterPro" id="IPR036034">
    <property type="entry name" value="PDZ_sf"/>
</dbReference>
<feature type="compositionally biased region" description="Low complexity" evidence="1">
    <location>
        <begin position="281"/>
        <end position="296"/>
    </location>
</feature>
<feature type="region of interest" description="Disordered" evidence="1">
    <location>
        <begin position="1"/>
        <end position="47"/>
    </location>
</feature>
<feature type="compositionally biased region" description="Polar residues" evidence="1">
    <location>
        <begin position="601"/>
        <end position="624"/>
    </location>
</feature>
<feature type="region of interest" description="Disordered" evidence="1">
    <location>
        <begin position="157"/>
        <end position="195"/>
    </location>
</feature>
<name>A0ABM1RY65_LIMPO</name>
<accession>A0ABM1RY65</accession>
<dbReference type="RefSeq" id="XP_022236320.1">
    <property type="nucleotide sequence ID" value="XM_022380612.1"/>
</dbReference>
<dbReference type="InterPro" id="IPR039032">
    <property type="entry name" value="Rim-like"/>
</dbReference>
<feature type="non-terminal residue" evidence="4">
    <location>
        <position position="1"/>
    </location>
</feature>
<feature type="region of interest" description="Disordered" evidence="1">
    <location>
        <begin position="225"/>
        <end position="254"/>
    </location>
</feature>
<evidence type="ECO:0000313" key="4">
    <source>
        <dbReference type="RefSeq" id="XP_022236320.1"/>
    </source>
</evidence>
<keyword evidence="3" id="KW-1185">Reference proteome</keyword>
<feature type="non-terminal residue" evidence="4">
    <location>
        <position position="637"/>
    </location>
</feature>
<sequence>RWKCSFCRRRQGQDRLGLEPPPGAGMQRVPSVRRMTQRMEQLGREESIVLPELSVDLEEKINLEGGPPRSLEKGRSGRLAGESERSFSLEGRYSTGIKQNDEKNQLRSWPPVDRQKSLESSSKIRGSSSPERTISHHRDGHLSLDAALERRSFFEYRRSSRGSPTGHALYNSTNSGHHHHKKNHSQQRYSSASESSVDECFQEDLEEKQRQNRIRKRSRIQRQKYYVEEPDSDPTLNRPDIQARRDVKPPLTSRRIFGGSVEALNRCTSYVTGHSNEKPESTGVSSVPGQQSSDSSDFSEELSPVNDRSEHERYDPYYAYERLAVRKPTKKLQKSRRHTIDLDEDHKVNLTGTPDSSPEEYVTVDKSHSLDDHEAYSYSTFRRSIPSVFVNTVPDIDPPSQPYPQSEDLLRRHSTGRALPRVPVPENLLRVHSFSSDSNFSIHSLDLPRDEKCRTERRASAPERDNVQIVIDDVNCESQRKSRQKKVHLQRDMKDTGARTRGFGMRVIGGKSADDARMCATVTWTRPGGPADQNGICQGDRILEWGGVTLVDRTFEEVSTIIERTGDSVEVVVEQDSGKTNGNKSSGRSSHHSVIWSSSSPKRSPTLTLQPDQSSAQDVQSISPTRRKLPRTPVANK</sequence>
<feature type="compositionally biased region" description="Low complexity" evidence="1">
    <location>
        <begin position="585"/>
        <end position="600"/>
    </location>
</feature>
<dbReference type="GeneID" id="111083890"/>
<feature type="region of interest" description="Disordered" evidence="1">
    <location>
        <begin position="271"/>
        <end position="314"/>
    </location>
</feature>